<keyword evidence="1" id="KW-0949">S-adenosyl-L-methionine</keyword>
<name>A0A0P6XWJ3_9CHLR</name>
<dbReference type="GO" id="GO:0003824">
    <property type="term" value="F:catalytic activity"/>
    <property type="evidence" value="ECO:0007669"/>
    <property type="project" value="InterPro"/>
</dbReference>
<gene>
    <name evidence="6" type="ORF">SE15_05930</name>
</gene>
<dbReference type="InterPro" id="IPR007197">
    <property type="entry name" value="rSAM"/>
</dbReference>
<dbReference type="InterPro" id="IPR008792">
    <property type="entry name" value="PQQD"/>
</dbReference>
<evidence type="ECO:0000256" key="4">
    <source>
        <dbReference type="ARBA" id="ARBA00023014"/>
    </source>
</evidence>
<dbReference type="PANTHER" id="PTHR11228:SF7">
    <property type="entry name" value="PQQA PEPTIDE CYCLASE"/>
    <property type="match status" value="1"/>
</dbReference>
<accession>A0A0P6XWJ3</accession>
<evidence type="ECO:0000256" key="1">
    <source>
        <dbReference type="ARBA" id="ARBA00022691"/>
    </source>
</evidence>
<dbReference type="SUPFAM" id="SSF102114">
    <property type="entry name" value="Radical SAM enzymes"/>
    <property type="match status" value="1"/>
</dbReference>
<protein>
    <recommendedName>
        <fullName evidence="5">Radical SAM core domain-containing protein</fullName>
    </recommendedName>
</protein>
<evidence type="ECO:0000256" key="2">
    <source>
        <dbReference type="ARBA" id="ARBA00022723"/>
    </source>
</evidence>
<keyword evidence="4" id="KW-0411">Iron-sulfur</keyword>
<evidence type="ECO:0000313" key="7">
    <source>
        <dbReference type="Proteomes" id="UP000050544"/>
    </source>
</evidence>
<keyword evidence="3" id="KW-0408">Iron</keyword>
<dbReference type="InterPro" id="IPR058240">
    <property type="entry name" value="rSAM_sf"/>
</dbReference>
<evidence type="ECO:0000259" key="5">
    <source>
        <dbReference type="Pfam" id="PF04055"/>
    </source>
</evidence>
<dbReference type="Gene3D" id="3.20.20.70">
    <property type="entry name" value="Aldolase class I"/>
    <property type="match status" value="1"/>
</dbReference>
<dbReference type="GO" id="GO:0046872">
    <property type="term" value="F:metal ion binding"/>
    <property type="evidence" value="ECO:0007669"/>
    <property type="project" value="UniProtKB-KW"/>
</dbReference>
<feature type="domain" description="Radical SAM core" evidence="5">
    <location>
        <begin position="171"/>
        <end position="304"/>
    </location>
</feature>
<dbReference type="CDD" id="cd01335">
    <property type="entry name" value="Radical_SAM"/>
    <property type="match status" value="1"/>
</dbReference>
<dbReference type="GO" id="GO:0006783">
    <property type="term" value="P:heme biosynthetic process"/>
    <property type="evidence" value="ECO:0007669"/>
    <property type="project" value="TreeGrafter"/>
</dbReference>
<proteinExistence type="predicted"/>
<keyword evidence="7" id="KW-1185">Reference proteome</keyword>
<dbReference type="GO" id="GO:0051536">
    <property type="term" value="F:iron-sulfur cluster binding"/>
    <property type="evidence" value="ECO:0007669"/>
    <property type="project" value="UniProtKB-KW"/>
</dbReference>
<dbReference type="Proteomes" id="UP000050544">
    <property type="component" value="Unassembled WGS sequence"/>
</dbReference>
<sequence>MALAKDQRTEVRMKQRFRKWIERLFPPPIQPLTPGVFHWQTPPDSPRPHRLHLRIEPDGQGLLLLDASTVLHLNQTATEFAYHRILGTPAEEVARQIAKRYQVSENQALADYRTFLERLESLLNTPDLDPEIFLDLERRPPFQEPLSAPLRLDCALTYRTEDESIRRVAPVERVRRELIFEEWQKCLQKAWNAGIPHIIFTGGEPTLRPDLIDLIAYIESLGMVSGLLTSGLRLVEKEYLDRILASGLDHVMIVLDPLNEISWEAIRDTLAADLAVTVHLTITQGNQETLLNLIERLSRMGVARISLSATHTQLSEALQKARDHVARLGMHLVWDLPVPYSHLNPVALELSKGMEPPPQGAGIAWLYVEPDGDVLPYQGASTVLGNLLTDSWDVIWERAKQR</sequence>
<dbReference type="InterPro" id="IPR013785">
    <property type="entry name" value="Aldolase_TIM"/>
</dbReference>
<keyword evidence="2" id="KW-0479">Metal-binding</keyword>
<dbReference type="AlphaFoldDB" id="A0A0P6XWJ3"/>
<dbReference type="Pfam" id="PF04055">
    <property type="entry name" value="Radical_SAM"/>
    <property type="match status" value="1"/>
</dbReference>
<dbReference type="STRING" id="869279.SE15_05930"/>
<reference evidence="6 7" key="1">
    <citation type="submission" date="2015-07" db="EMBL/GenBank/DDBJ databases">
        <title>Whole genome sequence of Thermanaerothrix daxensis DSM 23592.</title>
        <authorList>
            <person name="Hemp J."/>
            <person name="Ward L.M."/>
            <person name="Pace L.A."/>
            <person name="Fischer W.W."/>
        </authorList>
    </citation>
    <scope>NUCLEOTIDE SEQUENCE [LARGE SCALE GENOMIC DNA]</scope>
    <source>
        <strain evidence="6 7">GNS-1</strain>
    </source>
</reference>
<dbReference type="EMBL" id="LGKO01000002">
    <property type="protein sequence ID" value="KPL84597.1"/>
    <property type="molecule type" value="Genomic_DNA"/>
</dbReference>
<dbReference type="InterPro" id="IPR050377">
    <property type="entry name" value="Radical_SAM_PqqE_MftC-like"/>
</dbReference>
<comment type="caution">
    <text evidence="6">The sequence shown here is derived from an EMBL/GenBank/DDBJ whole genome shotgun (WGS) entry which is preliminary data.</text>
</comment>
<dbReference type="PANTHER" id="PTHR11228">
    <property type="entry name" value="RADICAL SAM DOMAIN PROTEIN"/>
    <property type="match status" value="1"/>
</dbReference>
<evidence type="ECO:0000313" key="6">
    <source>
        <dbReference type="EMBL" id="KPL84597.1"/>
    </source>
</evidence>
<evidence type="ECO:0000256" key="3">
    <source>
        <dbReference type="ARBA" id="ARBA00023004"/>
    </source>
</evidence>
<dbReference type="Pfam" id="PF05402">
    <property type="entry name" value="PqqD"/>
    <property type="match status" value="1"/>
</dbReference>
<organism evidence="6 7">
    <name type="scientific">Thermanaerothrix daxensis</name>
    <dbReference type="NCBI Taxonomy" id="869279"/>
    <lineage>
        <taxon>Bacteria</taxon>
        <taxon>Bacillati</taxon>
        <taxon>Chloroflexota</taxon>
        <taxon>Anaerolineae</taxon>
        <taxon>Anaerolineales</taxon>
        <taxon>Anaerolineaceae</taxon>
        <taxon>Thermanaerothrix</taxon>
    </lineage>
</organism>